<comment type="caution">
    <text evidence="1">The sequence shown here is derived from an EMBL/GenBank/DDBJ whole genome shotgun (WGS) entry which is preliminary data.</text>
</comment>
<protein>
    <submittedName>
        <fullName evidence="1">Uncharacterized protein</fullName>
    </submittedName>
</protein>
<gene>
    <name evidence="1" type="ORF">LCGC14_3163450</name>
</gene>
<dbReference type="EMBL" id="LAZR01069988">
    <property type="protein sequence ID" value="KKK46617.1"/>
    <property type="molecule type" value="Genomic_DNA"/>
</dbReference>
<evidence type="ECO:0000313" key="1">
    <source>
        <dbReference type="EMBL" id="KKK46617.1"/>
    </source>
</evidence>
<dbReference type="AlphaFoldDB" id="A0A0F8VQP6"/>
<proteinExistence type="predicted"/>
<accession>A0A0F8VQP6</accession>
<sequence length="112" mass="12500">MNAKAFFAAVQEHPDLAWIGVNANPPEVFIRQNSTDGPLDRAVTIPSLLTAKWADLEAVLTGKKEGRVMLHMTRIVGYYSYTQGWNKSKLAELRDRHKGDYLVPVPEAVAHV</sequence>
<name>A0A0F8VQP6_9ZZZZ</name>
<organism evidence="1">
    <name type="scientific">marine sediment metagenome</name>
    <dbReference type="NCBI Taxonomy" id="412755"/>
    <lineage>
        <taxon>unclassified sequences</taxon>
        <taxon>metagenomes</taxon>
        <taxon>ecological metagenomes</taxon>
    </lineage>
</organism>
<reference evidence="1" key="1">
    <citation type="journal article" date="2015" name="Nature">
        <title>Complex archaea that bridge the gap between prokaryotes and eukaryotes.</title>
        <authorList>
            <person name="Spang A."/>
            <person name="Saw J.H."/>
            <person name="Jorgensen S.L."/>
            <person name="Zaremba-Niedzwiedzka K."/>
            <person name="Martijn J."/>
            <person name="Lind A.E."/>
            <person name="van Eijk R."/>
            <person name="Schleper C."/>
            <person name="Guy L."/>
            <person name="Ettema T.J."/>
        </authorList>
    </citation>
    <scope>NUCLEOTIDE SEQUENCE</scope>
</reference>